<organism evidence="1 2">
    <name type="scientific">Kaistella antarctica</name>
    <dbReference type="NCBI Taxonomy" id="266748"/>
    <lineage>
        <taxon>Bacteria</taxon>
        <taxon>Pseudomonadati</taxon>
        <taxon>Bacteroidota</taxon>
        <taxon>Flavobacteriia</taxon>
        <taxon>Flavobacteriales</taxon>
        <taxon>Weeksellaceae</taxon>
        <taxon>Chryseobacterium group</taxon>
        <taxon>Kaistella</taxon>
    </lineage>
</organism>
<sequence>MKVHFLLLPLFLLSCTKKPESAEKPKQTTEEQCFILNEGINYEDVVKPAALPTHEEILKNLPSHIQMTDLTGFQKFNYDLTTTEELQATEKNYFDSPEYQKKVNEWIKALPEFNYLSIQENYALAKNKYGLWLIEKNKADFKPYFLGLTQNVYLRDFYGKDQKFLENNQFVMAGTLVDIQRLSRIPMLPKYEVIKDGVQFSIKLEDIKKDSDQDGFNDLFENFIGLNPNSADTDGDGIADFDDPNPKHKSGTEKFTAMYETLVDHPTTATRYSFVEILSNCDYFKAINPKNIKVLVYNTTEKAPIKDDVLDHFFPGKYSKMRTYKNYDEVYFTDFSDPSGDGTLSAEFVDGKWKFDKKYTVEFGM</sequence>
<proteinExistence type="predicted"/>
<dbReference type="AlphaFoldDB" id="A0A448NMJ3"/>
<evidence type="ECO:0000313" key="1">
    <source>
        <dbReference type="EMBL" id="VEH95490.1"/>
    </source>
</evidence>
<dbReference type="EMBL" id="LR134441">
    <property type="protein sequence ID" value="VEH95490.1"/>
    <property type="molecule type" value="Genomic_DNA"/>
</dbReference>
<name>A0A448NMJ3_9FLAO</name>
<dbReference type="Proteomes" id="UP000270036">
    <property type="component" value="Chromosome"/>
</dbReference>
<dbReference type="OrthoDB" id="1237875at2"/>
<gene>
    <name evidence="1" type="ORF">NCTC13489_00177</name>
</gene>
<evidence type="ECO:0000313" key="2">
    <source>
        <dbReference type="Proteomes" id="UP000270036"/>
    </source>
</evidence>
<dbReference type="RefSeq" id="WP_051803554.1">
    <property type="nucleotide sequence ID" value="NZ_FOIX01000002.1"/>
</dbReference>
<accession>A0A448NMJ3</accession>
<protein>
    <submittedName>
        <fullName evidence="1">Uncharacterized protein</fullName>
    </submittedName>
</protein>
<dbReference type="KEGG" id="cant:NCTC13489_00177"/>
<dbReference type="PROSITE" id="PS51257">
    <property type="entry name" value="PROKAR_LIPOPROTEIN"/>
    <property type="match status" value="1"/>
</dbReference>
<reference evidence="1 2" key="1">
    <citation type="submission" date="2018-12" db="EMBL/GenBank/DDBJ databases">
        <authorList>
            <consortium name="Pathogen Informatics"/>
        </authorList>
    </citation>
    <scope>NUCLEOTIDE SEQUENCE [LARGE SCALE GENOMIC DNA]</scope>
    <source>
        <strain evidence="1 2">NCTC13489</strain>
    </source>
</reference>